<evidence type="ECO:0000313" key="1">
    <source>
        <dbReference type="EMBL" id="KAG2308170.1"/>
    </source>
</evidence>
<name>A0A8X8AM26_BRACI</name>
<dbReference type="Proteomes" id="UP000886595">
    <property type="component" value="Unassembled WGS sequence"/>
</dbReference>
<reference evidence="1 2" key="1">
    <citation type="submission" date="2020-02" db="EMBL/GenBank/DDBJ databases">
        <authorList>
            <person name="Ma Q."/>
            <person name="Huang Y."/>
            <person name="Song X."/>
            <person name="Pei D."/>
        </authorList>
    </citation>
    <scope>NUCLEOTIDE SEQUENCE [LARGE SCALE GENOMIC DNA]</scope>
    <source>
        <strain evidence="1">Sxm20200214</strain>
        <tissue evidence="1">Leaf</tissue>
    </source>
</reference>
<dbReference type="InterPro" id="IPR045036">
    <property type="entry name" value="Spartin-like"/>
</dbReference>
<comment type="caution">
    <text evidence="1">The sequence shown here is derived from an EMBL/GenBank/DDBJ whole genome shotgun (WGS) entry which is preliminary data.</text>
</comment>
<gene>
    <name evidence="1" type="ORF">Bca52824_027918</name>
</gene>
<sequence length="121" mass="13140">MAAPAATEEVILTISGAILHLIDQSYSVELACGDLAIIRIVQDGNILAVLARVADEIQWSLTKDENSVKVDESHCFFTLRPSKDFGSDSSDEDDDDKAKEDIMLNYGLASFKGTRRFTGGA</sequence>
<dbReference type="PANTHER" id="PTHR21068:SF37">
    <property type="entry name" value="SENESCENCE DOMAIN-CONTAINING PROTEIN"/>
    <property type="match status" value="1"/>
</dbReference>
<accession>A0A8X8AM26</accession>
<dbReference type="EMBL" id="JAAMPC010000006">
    <property type="protein sequence ID" value="KAG2308170.1"/>
    <property type="molecule type" value="Genomic_DNA"/>
</dbReference>
<dbReference type="PANTHER" id="PTHR21068">
    <property type="entry name" value="SPARTIN"/>
    <property type="match status" value="1"/>
</dbReference>
<dbReference type="GO" id="GO:0005886">
    <property type="term" value="C:plasma membrane"/>
    <property type="evidence" value="ECO:0007669"/>
    <property type="project" value="TreeGrafter"/>
</dbReference>
<evidence type="ECO:0000313" key="2">
    <source>
        <dbReference type="Proteomes" id="UP000886595"/>
    </source>
</evidence>
<dbReference type="OrthoDB" id="1737317at2759"/>
<organism evidence="1 2">
    <name type="scientific">Brassica carinata</name>
    <name type="common">Ethiopian mustard</name>
    <name type="synonym">Abyssinian cabbage</name>
    <dbReference type="NCBI Taxonomy" id="52824"/>
    <lineage>
        <taxon>Eukaryota</taxon>
        <taxon>Viridiplantae</taxon>
        <taxon>Streptophyta</taxon>
        <taxon>Embryophyta</taxon>
        <taxon>Tracheophyta</taxon>
        <taxon>Spermatophyta</taxon>
        <taxon>Magnoliopsida</taxon>
        <taxon>eudicotyledons</taxon>
        <taxon>Gunneridae</taxon>
        <taxon>Pentapetalae</taxon>
        <taxon>rosids</taxon>
        <taxon>malvids</taxon>
        <taxon>Brassicales</taxon>
        <taxon>Brassicaceae</taxon>
        <taxon>Brassiceae</taxon>
        <taxon>Brassica</taxon>
    </lineage>
</organism>
<dbReference type="AlphaFoldDB" id="A0A8X8AM26"/>
<proteinExistence type="predicted"/>
<keyword evidence="2" id="KW-1185">Reference proteome</keyword>
<protein>
    <submittedName>
        <fullName evidence="1">Uncharacterized protein</fullName>
    </submittedName>
</protein>